<gene>
    <name evidence="5" type="ORF">CEUSTIGMA_g4159.t1</name>
</gene>
<feature type="repeat" description="WD" evidence="3">
    <location>
        <begin position="234"/>
        <end position="275"/>
    </location>
</feature>
<dbReference type="SMART" id="SM00320">
    <property type="entry name" value="WD40"/>
    <property type="match status" value="7"/>
</dbReference>
<feature type="repeat" description="WD" evidence="3">
    <location>
        <begin position="66"/>
        <end position="97"/>
    </location>
</feature>
<dbReference type="CDD" id="cd00200">
    <property type="entry name" value="WD40"/>
    <property type="match status" value="1"/>
</dbReference>
<dbReference type="PANTHER" id="PTHR44019:SF8">
    <property type="entry name" value="POC1 CENTRIOLAR PROTEIN HOMOLOG"/>
    <property type="match status" value="1"/>
</dbReference>
<keyword evidence="6" id="KW-1185">Reference proteome</keyword>
<evidence type="ECO:0000256" key="1">
    <source>
        <dbReference type="ARBA" id="ARBA00022574"/>
    </source>
</evidence>
<organism evidence="5 6">
    <name type="scientific">Chlamydomonas eustigma</name>
    <dbReference type="NCBI Taxonomy" id="1157962"/>
    <lineage>
        <taxon>Eukaryota</taxon>
        <taxon>Viridiplantae</taxon>
        <taxon>Chlorophyta</taxon>
        <taxon>core chlorophytes</taxon>
        <taxon>Chlorophyceae</taxon>
        <taxon>CS clade</taxon>
        <taxon>Chlamydomonadales</taxon>
        <taxon>Chlamydomonadaceae</taxon>
        <taxon>Chlamydomonas</taxon>
    </lineage>
</organism>
<name>A0A250X0W0_9CHLO</name>
<feature type="region of interest" description="Disordered" evidence="4">
    <location>
        <begin position="347"/>
        <end position="423"/>
    </location>
</feature>
<keyword evidence="2" id="KW-0677">Repeat</keyword>
<sequence>MSTNKSVPLEQLGQVEDPTLERSFRGHRDAVTSVCFNSNMKQLITGSLDNCVMVWNFKPQLRAFRFTGHKAGVYSVAFSPSHSLIASGSKDRSVRLWHPTVEGKSTVLKAHTGTVRCVNFSNDGRMLITGADDKTVKVWSLPTQRFAFTLSGHQNWVRSCQFSADGRLAVSGGDDKSVKVWDLASKRVVRSYDDHTGLVNTVAFHPDGTCIASAGTDCTIKLWDVRTNQLLQHYKAHTGAVTNLSFHPSGNFLMSTSLDTTLKIWDLREGQLFYTLHGHEGATLAASFSPAGDYFASGGADEQVMVWKTNFDRFLENYVAPVAFRSTSTTPPPPPPDAYQLAQISTSNLPRPDNSSTAAVGNPQNSTLTFPIAPRHPSPARAVQQSQRELSTALPAASSSTQYASTSELRHNPAPASSARRHHTAVEITDVKAHPHFDYEMEVPPPLNLSDLPDSLSATLQHIVGQLDVLTQTMALLDERLTMNEDRVKAIGDRIDDKLQGGATSASDVRVVRGVGDQDQR</sequence>
<feature type="repeat" description="WD" evidence="3">
    <location>
        <begin position="192"/>
        <end position="233"/>
    </location>
</feature>
<evidence type="ECO:0000313" key="6">
    <source>
        <dbReference type="Proteomes" id="UP000232323"/>
    </source>
</evidence>
<dbReference type="PANTHER" id="PTHR44019">
    <property type="entry name" value="WD REPEAT-CONTAINING PROTEIN 55"/>
    <property type="match status" value="1"/>
</dbReference>
<evidence type="ECO:0000256" key="4">
    <source>
        <dbReference type="SAM" id="MobiDB-lite"/>
    </source>
</evidence>
<comment type="caution">
    <text evidence="5">The sequence shown here is derived from an EMBL/GenBank/DDBJ whole genome shotgun (WGS) entry which is preliminary data.</text>
</comment>
<dbReference type="PROSITE" id="PS50082">
    <property type="entry name" value="WD_REPEATS_2"/>
    <property type="match status" value="7"/>
</dbReference>
<keyword evidence="1 3" id="KW-0853">WD repeat</keyword>
<dbReference type="Proteomes" id="UP000232323">
    <property type="component" value="Unassembled WGS sequence"/>
</dbReference>
<feature type="repeat" description="WD" evidence="3">
    <location>
        <begin position="276"/>
        <end position="317"/>
    </location>
</feature>
<feature type="repeat" description="WD" evidence="3">
    <location>
        <begin position="108"/>
        <end position="149"/>
    </location>
</feature>
<dbReference type="SUPFAM" id="SSF50978">
    <property type="entry name" value="WD40 repeat-like"/>
    <property type="match status" value="1"/>
</dbReference>
<dbReference type="AlphaFoldDB" id="A0A250X0W0"/>
<feature type="compositionally biased region" description="Polar residues" evidence="4">
    <location>
        <begin position="347"/>
        <end position="369"/>
    </location>
</feature>
<dbReference type="InterPro" id="IPR050505">
    <property type="entry name" value="WDR55/POC1"/>
</dbReference>
<evidence type="ECO:0000256" key="3">
    <source>
        <dbReference type="PROSITE-ProRule" id="PRU00221"/>
    </source>
</evidence>
<feature type="repeat" description="WD" evidence="3">
    <location>
        <begin position="150"/>
        <end position="191"/>
    </location>
</feature>
<dbReference type="PROSITE" id="PS50294">
    <property type="entry name" value="WD_REPEATS_REGION"/>
    <property type="match status" value="7"/>
</dbReference>
<dbReference type="Pfam" id="PF00400">
    <property type="entry name" value="WD40"/>
    <property type="match status" value="7"/>
</dbReference>
<evidence type="ECO:0000256" key="2">
    <source>
        <dbReference type="ARBA" id="ARBA00022737"/>
    </source>
</evidence>
<feature type="repeat" description="WD" evidence="3">
    <location>
        <begin position="24"/>
        <end position="58"/>
    </location>
</feature>
<reference evidence="5 6" key="1">
    <citation type="submission" date="2017-08" db="EMBL/GenBank/DDBJ databases">
        <title>Acidophilic green algal genome provides insights into adaptation to an acidic environment.</title>
        <authorList>
            <person name="Hirooka S."/>
            <person name="Hirose Y."/>
            <person name="Kanesaki Y."/>
            <person name="Higuchi S."/>
            <person name="Fujiwara T."/>
            <person name="Onuma R."/>
            <person name="Era A."/>
            <person name="Ohbayashi R."/>
            <person name="Uzuka A."/>
            <person name="Nozaki H."/>
            <person name="Yoshikawa H."/>
            <person name="Miyagishima S.Y."/>
        </authorList>
    </citation>
    <scope>NUCLEOTIDE SEQUENCE [LARGE SCALE GENOMIC DNA]</scope>
    <source>
        <strain evidence="5 6">NIES-2499</strain>
    </source>
</reference>
<dbReference type="InterPro" id="IPR019775">
    <property type="entry name" value="WD40_repeat_CS"/>
</dbReference>
<dbReference type="PRINTS" id="PR00320">
    <property type="entry name" value="GPROTEINBRPT"/>
</dbReference>
<dbReference type="PROSITE" id="PS00678">
    <property type="entry name" value="WD_REPEATS_1"/>
    <property type="match status" value="4"/>
</dbReference>
<feature type="compositionally biased region" description="Low complexity" evidence="4">
    <location>
        <begin position="390"/>
        <end position="407"/>
    </location>
</feature>
<dbReference type="InterPro" id="IPR036322">
    <property type="entry name" value="WD40_repeat_dom_sf"/>
</dbReference>
<accession>A0A250X0W0</accession>
<dbReference type="EMBL" id="BEGY01000019">
    <property type="protein sequence ID" value="GAX76713.1"/>
    <property type="molecule type" value="Genomic_DNA"/>
</dbReference>
<dbReference type="InterPro" id="IPR001680">
    <property type="entry name" value="WD40_rpt"/>
</dbReference>
<dbReference type="STRING" id="1157962.A0A250X0W0"/>
<proteinExistence type="predicted"/>
<dbReference type="Gene3D" id="2.130.10.10">
    <property type="entry name" value="YVTN repeat-like/Quinoprotein amine dehydrogenase"/>
    <property type="match status" value="3"/>
</dbReference>
<protein>
    <submittedName>
        <fullName evidence="5">Uncharacterized protein</fullName>
    </submittedName>
</protein>
<dbReference type="OrthoDB" id="538223at2759"/>
<dbReference type="InterPro" id="IPR015943">
    <property type="entry name" value="WD40/YVTN_repeat-like_dom_sf"/>
</dbReference>
<evidence type="ECO:0000313" key="5">
    <source>
        <dbReference type="EMBL" id="GAX76713.1"/>
    </source>
</evidence>
<dbReference type="InterPro" id="IPR020472">
    <property type="entry name" value="WD40_PAC1"/>
</dbReference>